<evidence type="ECO:0000256" key="5">
    <source>
        <dbReference type="ARBA" id="ARBA00022833"/>
    </source>
</evidence>
<dbReference type="SUPFAM" id="SSF48452">
    <property type="entry name" value="TPR-like"/>
    <property type="match status" value="1"/>
</dbReference>
<evidence type="ECO:0000256" key="3">
    <source>
        <dbReference type="ARBA" id="ARBA00022723"/>
    </source>
</evidence>
<comment type="cofactor">
    <cofactor evidence="1">
        <name>Zn(2+)</name>
        <dbReference type="ChEBI" id="CHEBI:29105"/>
    </cofactor>
</comment>
<dbReference type="Pfam" id="PF01435">
    <property type="entry name" value="Peptidase_M48"/>
    <property type="match status" value="1"/>
</dbReference>
<dbReference type="GO" id="GO:0004222">
    <property type="term" value="F:metalloendopeptidase activity"/>
    <property type="evidence" value="ECO:0007669"/>
    <property type="project" value="InterPro"/>
</dbReference>
<accession>A0A840UV53</accession>
<dbReference type="GO" id="GO:0051603">
    <property type="term" value="P:proteolysis involved in protein catabolic process"/>
    <property type="evidence" value="ECO:0007669"/>
    <property type="project" value="TreeGrafter"/>
</dbReference>
<keyword evidence="3" id="KW-0479">Metal-binding</keyword>
<dbReference type="EMBL" id="JACHEO010000001">
    <property type="protein sequence ID" value="MBB5346598.1"/>
    <property type="molecule type" value="Genomic_DNA"/>
</dbReference>
<gene>
    <name evidence="9" type="ORF">HNQ81_000305</name>
</gene>
<protein>
    <submittedName>
        <fullName evidence="9">Putative Zn-dependent protease</fullName>
    </submittedName>
</protein>
<keyword evidence="7" id="KW-0812">Transmembrane</keyword>
<evidence type="ECO:0000256" key="2">
    <source>
        <dbReference type="ARBA" id="ARBA00022670"/>
    </source>
</evidence>
<dbReference type="RefSeq" id="WP_183347562.1">
    <property type="nucleotide sequence ID" value="NZ_JACHEO010000001.1"/>
</dbReference>
<evidence type="ECO:0000256" key="6">
    <source>
        <dbReference type="ARBA" id="ARBA00023049"/>
    </source>
</evidence>
<dbReference type="InterPro" id="IPR051156">
    <property type="entry name" value="Mito/Outer_Membr_Metalloprot"/>
</dbReference>
<dbReference type="CDD" id="cd07333">
    <property type="entry name" value="M48C_bepA_like"/>
    <property type="match status" value="1"/>
</dbReference>
<sequence>MKRYLERIIALVIIVTLVGLAPVPRAAAFTIGEEREVGEKLLYTVRSAFDLVDDPDVTQYINELGRQALKVTGIQFFDYRFFVINDNEFNAFAAPSGLIFFYAGLISMMNSEDELLSVMAHEIGHISKRHLASRMEKGKIVGMASIGMALAALAFGSGTAAPTLMMGSLAAGQSASLHFSRQDEEEADLLAYGWLKKMGRNPEGQEKMLQTMRRVARYRSERLPQYLLTHPDSEARLSYVQSLLENERGETTATPLDEFEFFRFKYRVMAQTKDQASFRTHLTSVITNPRSTAFAINMAKYGLSQVDRLENNFDSSLSLIDEVIAAMPQHPQLLVDKAVIELAAGQAGQAQRTLETVLKRDRSNMYAVFTMAKALLQQGQQQEAERYLQELVVEQPEYPQVYFELGQIAANQRKNGVAAAYLGKHYLYDGKLELARKSFGDALRDGATPPEVKKECKELLKTVKRIEEG</sequence>
<feature type="transmembrane region" description="Helical" evidence="7">
    <location>
        <begin position="140"/>
        <end position="161"/>
    </location>
</feature>
<dbReference type="PANTHER" id="PTHR22726">
    <property type="entry name" value="METALLOENDOPEPTIDASE OMA1"/>
    <property type="match status" value="1"/>
</dbReference>
<dbReference type="Proteomes" id="UP000539642">
    <property type="component" value="Unassembled WGS sequence"/>
</dbReference>
<keyword evidence="5" id="KW-0862">Zinc</keyword>
<name>A0A840UV53_9BACT</name>
<dbReference type="GO" id="GO:0046872">
    <property type="term" value="F:metal ion binding"/>
    <property type="evidence" value="ECO:0007669"/>
    <property type="project" value="UniProtKB-KW"/>
</dbReference>
<keyword evidence="10" id="KW-1185">Reference proteome</keyword>
<evidence type="ECO:0000313" key="10">
    <source>
        <dbReference type="Proteomes" id="UP000539642"/>
    </source>
</evidence>
<evidence type="ECO:0000313" key="9">
    <source>
        <dbReference type="EMBL" id="MBB5346598.1"/>
    </source>
</evidence>
<evidence type="ECO:0000256" key="7">
    <source>
        <dbReference type="SAM" id="Phobius"/>
    </source>
</evidence>
<evidence type="ECO:0000259" key="8">
    <source>
        <dbReference type="Pfam" id="PF01435"/>
    </source>
</evidence>
<reference evidence="9 10" key="1">
    <citation type="submission" date="2020-08" db="EMBL/GenBank/DDBJ databases">
        <title>Genomic Encyclopedia of Type Strains, Phase IV (KMG-IV): sequencing the most valuable type-strain genomes for metagenomic binning, comparative biology and taxonomic classification.</title>
        <authorList>
            <person name="Goeker M."/>
        </authorList>
    </citation>
    <scope>NUCLEOTIDE SEQUENCE [LARGE SCALE GENOMIC DNA]</scope>
    <source>
        <strain evidence="9 10">DSM 28570</strain>
    </source>
</reference>
<dbReference type="Pfam" id="PF14559">
    <property type="entry name" value="TPR_19"/>
    <property type="match status" value="1"/>
</dbReference>
<dbReference type="Gene3D" id="1.25.40.10">
    <property type="entry name" value="Tetratricopeptide repeat domain"/>
    <property type="match status" value="1"/>
</dbReference>
<dbReference type="AlphaFoldDB" id="A0A840UV53"/>
<evidence type="ECO:0000256" key="4">
    <source>
        <dbReference type="ARBA" id="ARBA00022801"/>
    </source>
</evidence>
<dbReference type="InterPro" id="IPR001915">
    <property type="entry name" value="Peptidase_M48"/>
</dbReference>
<keyword evidence="7" id="KW-0472">Membrane</keyword>
<dbReference type="GO" id="GO:0016020">
    <property type="term" value="C:membrane"/>
    <property type="evidence" value="ECO:0007669"/>
    <property type="project" value="TreeGrafter"/>
</dbReference>
<proteinExistence type="predicted"/>
<feature type="domain" description="Peptidase M48" evidence="8">
    <location>
        <begin position="58"/>
        <end position="241"/>
    </location>
</feature>
<dbReference type="InterPro" id="IPR011990">
    <property type="entry name" value="TPR-like_helical_dom_sf"/>
</dbReference>
<organism evidence="9 10">
    <name type="scientific">Desulfoprunum benzoelyticum</name>
    <dbReference type="NCBI Taxonomy" id="1506996"/>
    <lineage>
        <taxon>Bacteria</taxon>
        <taxon>Pseudomonadati</taxon>
        <taxon>Thermodesulfobacteriota</taxon>
        <taxon>Desulfobulbia</taxon>
        <taxon>Desulfobulbales</taxon>
        <taxon>Desulfobulbaceae</taxon>
        <taxon>Desulfoprunum</taxon>
    </lineage>
</organism>
<evidence type="ECO:0000256" key="1">
    <source>
        <dbReference type="ARBA" id="ARBA00001947"/>
    </source>
</evidence>
<dbReference type="PANTHER" id="PTHR22726:SF1">
    <property type="entry name" value="METALLOENDOPEPTIDASE OMA1, MITOCHONDRIAL"/>
    <property type="match status" value="1"/>
</dbReference>
<keyword evidence="2 9" id="KW-0645">Protease</keyword>
<dbReference type="Gene3D" id="3.30.2010.10">
    <property type="entry name" value="Metalloproteases ('zincins'), catalytic domain"/>
    <property type="match status" value="1"/>
</dbReference>
<comment type="caution">
    <text evidence="9">The sequence shown here is derived from an EMBL/GenBank/DDBJ whole genome shotgun (WGS) entry which is preliminary data.</text>
</comment>
<keyword evidence="6" id="KW-0482">Metalloprotease</keyword>
<keyword evidence="4" id="KW-0378">Hydrolase</keyword>
<feature type="transmembrane region" description="Helical" evidence="7">
    <location>
        <begin position="89"/>
        <end position="109"/>
    </location>
</feature>
<keyword evidence="7" id="KW-1133">Transmembrane helix</keyword>